<dbReference type="RefSeq" id="XP_026762941.2">
    <property type="nucleotide sequence ID" value="XM_026907140.3"/>
</dbReference>
<keyword evidence="7 10" id="KW-0249">Electron transport</keyword>
<dbReference type="FunCoup" id="A0A6J1X0R8">
    <property type="interactions" value="952"/>
</dbReference>
<dbReference type="InterPro" id="IPR038532">
    <property type="entry name" value="NDUFS4-like_sf"/>
</dbReference>
<dbReference type="Pfam" id="PF04800">
    <property type="entry name" value="NDUS4"/>
    <property type="match status" value="1"/>
</dbReference>
<evidence type="ECO:0000256" key="10">
    <source>
        <dbReference type="RuleBase" id="RU367010"/>
    </source>
</evidence>
<proteinExistence type="inferred from homology"/>
<evidence type="ECO:0000256" key="6">
    <source>
        <dbReference type="ARBA" id="ARBA00022946"/>
    </source>
</evidence>
<evidence type="ECO:0000313" key="13">
    <source>
        <dbReference type="RefSeq" id="XP_026762941.2"/>
    </source>
</evidence>
<comment type="subcellular location">
    <subcellularLocation>
        <location evidence="10">Mitochondrion inner membrane</location>
        <topology evidence="10">Peripheral membrane protein</topology>
        <orientation evidence="10">Matrix side</orientation>
    </subcellularLocation>
</comment>
<organism evidence="12 13">
    <name type="scientific">Galleria mellonella</name>
    <name type="common">Greater wax moth</name>
    <dbReference type="NCBI Taxonomy" id="7137"/>
    <lineage>
        <taxon>Eukaryota</taxon>
        <taxon>Metazoa</taxon>
        <taxon>Ecdysozoa</taxon>
        <taxon>Arthropoda</taxon>
        <taxon>Hexapoda</taxon>
        <taxon>Insecta</taxon>
        <taxon>Pterygota</taxon>
        <taxon>Neoptera</taxon>
        <taxon>Endopterygota</taxon>
        <taxon>Lepidoptera</taxon>
        <taxon>Glossata</taxon>
        <taxon>Ditrysia</taxon>
        <taxon>Pyraloidea</taxon>
        <taxon>Pyralidae</taxon>
        <taxon>Galleriinae</taxon>
        <taxon>Galleria</taxon>
    </lineage>
</organism>
<comment type="similarity">
    <text evidence="1 10">Belongs to the complex I NDUFS4 subunit family.</text>
</comment>
<evidence type="ECO:0000256" key="4">
    <source>
        <dbReference type="ARBA" id="ARBA00022660"/>
    </source>
</evidence>
<dbReference type="GO" id="GO:0005743">
    <property type="term" value="C:mitochondrial inner membrane"/>
    <property type="evidence" value="ECO:0007669"/>
    <property type="project" value="UniProtKB-SubCell"/>
</dbReference>
<keyword evidence="6 10" id="KW-0809">Transit peptide</keyword>
<name>A0A6J1X0R8_GALME</name>
<evidence type="ECO:0000256" key="5">
    <source>
        <dbReference type="ARBA" id="ARBA00022792"/>
    </source>
</evidence>
<gene>
    <name evidence="13" type="primary">LOC113521575</name>
</gene>
<comment type="function">
    <text evidence="10">Accessory subunit of the mitochondrial membrane respiratory chain NADH dehydrogenase (Complex I), that is believed not to be involved in catalysis. Complex I functions in the transfer of electrons from NADH to the respiratory chain. The immediate electron acceptor for the enzyme is believed to be ubiquinone.</text>
</comment>
<keyword evidence="12" id="KW-1185">Reference proteome</keyword>
<evidence type="ECO:0000256" key="11">
    <source>
        <dbReference type="SAM" id="MobiDB-lite"/>
    </source>
</evidence>
<dbReference type="AlphaFoldDB" id="A0A6J1X0R8"/>
<dbReference type="GO" id="GO:0022900">
    <property type="term" value="P:electron transport chain"/>
    <property type="evidence" value="ECO:0007669"/>
    <property type="project" value="InterPro"/>
</dbReference>
<evidence type="ECO:0000256" key="1">
    <source>
        <dbReference type="ARBA" id="ARBA00005882"/>
    </source>
</evidence>
<feature type="region of interest" description="Disordered" evidence="11">
    <location>
        <begin position="26"/>
        <end position="46"/>
    </location>
</feature>
<keyword evidence="8 10" id="KW-0496">Mitochondrion</keyword>
<keyword evidence="4 10" id="KW-0679">Respiratory chain</keyword>
<dbReference type="KEGG" id="gmw:113521575"/>
<keyword evidence="5 10" id="KW-0999">Mitochondrion inner membrane</keyword>
<evidence type="ECO:0000256" key="7">
    <source>
        <dbReference type="ARBA" id="ARBA00022982"/>
    </source>
</evidence>
<keyword evidence="9 10" id="KW-0472">Membrane</keyword>
<keyword evidence="3 10" id="KW-0813">Transport</keyword>
<dbReference type="PANTHER" id="PTHR12219">
    <property type="entry name" value="NADH-UBIQUINONE OXIDOREDUCTASE"/>
    <property type="match status" value="1"/>
</dbReference>
<accession>A0A6J1X0R8</accession>
<sequence>MLKVIARTANLAKTPLSRSLPAFSTCGARLSSSADPTSRREAPKLENETVLTLPEEAHQKNALESNITVPTKVDLTPVSGVPEEHIKTRRVRIYQPAKNAMQSGTNNIHHWEMEFDTRQRWENPLMGWTSTGDPLSNMKVQFSSPDEAIEHCEKNGWTWYLDVPKTEKPLKPKSYGINFSWNRRTRVSTK</sequence>
<dbReference type="Gene3D" id="3.30.160.190">
    <property type="entry name" value="atu1810 like domain"/>
    <property type="match status" value="1"/>
</dbReference>
<reference evidence="13" key="1">
    <citation type="submission" date="2025-08" db="UniProtKB">
        <authorList>
            <consortium name="RefSeq"/>
        </authorList>
    </citation>
    <scope>IDENTIFICATION</scope>
    <source>
        <tissue evidence="13">Whole larvae</tissue>
    </source>
</reference>
<evidence type="ECO:0000256" key="9">
    <source>
        <dbReference type="ARBA" id="ARBA00023136"/>
    </source>
</evidence>
<evidence type="ECO:0000256" key="8">
    <source>
        <dbReference type="ARBA" id="ARBA00023128"/>
    </source>
</evidence>
<dbReference type="GeneID" id="113521575"/>
<protein>
    <recommendedName>
        <fullName evidence="2 10">NADH dehydrogenase [ubiquinone] iron-sulfur protein 4, mitochondrial</fullName>
    </recommendedName>
</protein>
<feature type="compositionally biased region" description="Basic and acidic residues" evidence="11">
    <location>
        <begin position="37"/>
        <end position="46"/>
    </location>
</feature>
<evidence type="ECO:0000256" key="3">
    <source>
        <dbReference type="ARBA" id="ARBA00022448"/>
    </source>
</evidence>
<dbReference type="Proteomes" id="UP001652740">
    <property type="component" value="Unplaced"/>
</dbReference>
<evidence type="ECO:0000256" key="2">
    <source>
        <dbReference type="ARBA" id="ARBA00015796"/>
    </source>
</evidence>
<dbReference type="InterPro" id="IPR006885">
    <property type="entry name" value="NADH_UbQ_FeS_4_mit-like"/>
</dbReference>
<dbReference type="InParanoid" id="A0A6J1X0R8"/>
<dbReference type="PANTHER" id="PTHR12219:SF8">
    <property type="entry name" value="NADH DEHYDROGENASE [UBIQUINONE] IRON-SULFUR PROTEIN 4, MITOCHONDRIAL"/>
    <property type="match status" value="1"/>
</dbReference>
<evidence type="ECO:0000313" key="12">
    <source>
        <dbReference type="Proteomes" id="UP001652740"/>
    </source>
</evidence>